<sequence>MMSNRKYRTRSTGEMISTFVYAGMAVWITSEALIWQGSTLAKITLFLCAFLSALGAIRFPLQQFADWLRR</sequence>
<proteinExistence type="predicted"/>
<dbReference type="OrthoDB" id="7876823at2"/>
<dbReference type="AlphaFoldDB" id="A0A251X0R5"/>
<dbReference type="RefSeq" id="WP_086449826.1">
    <property type="nucleotide sequence ID" value="NZ_MSPP01000001.1"/>
</dbReference>
<protein>
    <submittedName>
        <fullName evidence="2">Uncharacterized protein</fullName>
    </submittedName>
</protein>
<dbReference type="EMBL" id="MSPP01000001">
    <property type="protein sequence ID" value="OUD10176.1"/>
    <property type="molecule type" value="Genomic_DNA"/>
</dbReference>
<dbReference type="Proteomes" id="UP000194664">
    <property type="component" value="Unassembled WGS sequence"/>
</dbReference>
<name>A0A251X0R5_9RHOB</name>
<evidence type="ECO:0000313" key="3">
    <source>
        <dbReference type="Proteomes" id="UP000194664"/>
    </source>
</evidence>
<organism evidence="2 3">
    <name type="scientific">Marivivens niveibacter</name>
    <dbReference type="NCBI Taxonomy" id="1930667"/>
    <lineage>
        <taxon>Bacteria</taxon>
        <taxon>Pseudomonadati</taxon>
        <taxon>Pseudomonadota</taxon>
        <taxon>Alphaproteobacteria</taxon>
        <taxon>Rhodobacterales</taxon>
        <taxon>Paracoccaceae</taxon>
        <taxon>Marivivens group</taxon>
        <taxon>Marivivens</taxon>
    </lineage>
</organism>
<gene>
    <name evidence="2" type="ORF">BVC71_01275</name>
</gene>
<evidence type="ECO:0000313" key="2">
    <source>
        <dbReference type="EMBL" id="OUD10176.1"/>
    </source>
</evidence>
<accession>A0A251X0R5</accession>
<reference evidence="2 3" key="1">
    <citation type="submission" date="2016-12" db="EMBL/GenBank/DDBJ databases">
        <title>The draft genome sequence of HSLHS2.</title>
        <authorList>
            <person name="Hu D."/>
            <person name="Wang L."/>
            <person name="Shao Z."/>
        </authorList>
    </citation>
    <scope>NUCLEOTIDE SEQUENCE [LARGE SCALE GENOMIC DNA]</scope>
    <source>
        <strain evidence="2">MCCC 1A06712</strain>
    </source>
</reference>
<feature type="transmembrane region" description="Helical" evidence="1">
    <location>
        <begin position="12"/>
        <end position="34"/>
    </location>
</feature>
<keyword evidence="1" id="KW-0812">Transmembrane</keyword>
<feature type="transmembrane region" description="Helical" evidence="1">
    <location>
        <begin position="40"/>
        <end position="61"/>
    </location>
</feature>
<evidence type="ECO:0000256" key="1">
    <source>
        <dbReference type="SAM" id="Phobius"/>
    </source>
</evidence>
<keyword evidence="1" id="KW-0472">Membrane</keyword>
<comment type="caution">
    <text evidence="2">The sequence shown here is derived from an EMBL/GenBank/DDBJ whole genome shotgun (WGS) entry which is preliminary data.</text>
</comment>
<keyword evidence="3" id="KW-1185">Reference proteome</keyword>
<keyword evidence="1" id="KW-1133">Transmembrane helix</keyword>